<evidence type="ECO:0000256" key="7">
    <source>
        <dbReference type="HAMAP-Rule" id="MF_00009"/>
    </source>
</evidence>
<proteinExistence type="inferred from homology"/>
<dbReference type="PANTHER" id="PTHR46986:SF1">
    <property type="entry name" value="ENDORIBONUCLEASE YBEY, CHLOROPLASTIC"/>
    <property type="match status" value="1"/>
</dbReference>
<comment type="caution">
    <text evidence="8">The sequence shown here is derived from an EMBL/GenBank/DDBJ whole genome shotgun (WGS) entry which is preliminary data.</text>
</comment>
<gene>
    <name evidence="7" type="primary">ybeY</name>
    <name evidence="8" type="ORF">A3J54_00120</name>
</gene>
<sequence length="134" mass="15768">MHSRFSITNNTSKRIPRAILHRLFSLVSKKRTMEVSLVFLDDRAMRAVNKKWHKYDRQTNVLAFLLDALTGEIVINPYEAEREAKRVGESYTRRVAYLFSHGLLHLYGHDHKTEKDGKKMEKEEQNILNHIYGV</sequence>
<evidence type="ECO:0000256" key="1">
    <source>
        <dbReference type="ARBA" id="ARBA00010875"/>
    </source>
</evidence>
<protein>
    <recommendedName>
        <fullName evidence="7">Endoribonuclease YbeY</fullName>
        <ecNumber evidence="7">3.1.-.-</ecNumber>
    </recommendedName>
</protein>
<dbReference type="HAMAP" id="MF_00009">
    <property type="entry name" value="Endoribonucl_YbeY"/>
    <property type="match status" value="1"/>
</dbReference>
<comment type="cofactor">
    <cofactor evidence="7">
        <name>Zn(2+)</name>
        <dbReference type="ChEBI" id="CHEBI:29105"/>
    </cofactor>
    <text evidence="7">Binds 1 zinc ion.</text>
</comment>
<keyword evidence="2 7" id="KW-0540">Nuclease</keyword>
<dbReference type="InterPro" id="IPR023091">
    <property type="entry name" value="MetalPrtase_cat_dom_sf_prd"/>
</dbReference>
<evidence type="ECO:0000256" key="4">
    <source>
        <dbReference type="ARBA" id="ARBA00022759"/>
    </source>
</evidence>
<dbReference type="SUPFAM" id="SSF55486">
    <property type="entry name" value="Metalloproteases ('zincins'), catalytic domain"/>
    <property type="match status" value="1"/>
</dbReference>
<evidence type="ECO:0000256" key="2">
    <source>
        <dbReference type="ARBA" id="ARBA00022722"/>
    </source>
</evidence>
<dbReference type="STRING" id="1802117.A3J54_00120"/>
<keyword evidence="7" id="KW-0963">Cytoplasm</keyword>
<comment type="subcellular location">
    <subcellularLocation>
        <location evidence="7">Cytoplasm</location>
    </subcellularLocation>
</comment>
<dbReference type="AlphaFoldDB" id="A0A1G2G9C0"/>
<name>A0A1G2G9C0_9BACT</name>
<dbReference type="GO" id="GO:0005737">
    <property type="term" value="C:cytoplasm"/>
    <property type="evidence" value="ECO:0007669"/>
    <property type="project" value="UniProtKB-SubCell"/>
</dbReference>
<dbReference type="Pfam" id="PF02130">
    <property type="entry name" value="YbeY"/>
    <property type="match status" value="1"/>
</dbReference>
<keyword evidence="7" id="KW-0690">Ribosome biogenesis</keyword>
<accession>A0A1G2G9C0</accession>
<keyword evidence="7" id="KW-0698">rRNA processing</keyword>
<comment type="similarity">
    <text evidence="1 7">Belongs to the endoribonuclease YbeY family.</text>
</comment>
<keyword evidence="4 7" id="KW-0255">Endonuclease</keyword>
<keyword evidence="5 7" id="KW-0378">Hydrolase</keyword>
<dbReference type="InterPro" id="IPR002036">
    <property type="entry name" value="YbeY"/>
</dbReference>
<keyword evidence="6 7" id="KW-0862">Zinc</keyword>
<reference evidence="8 9" key="1">
    <citation type="journal article" date="2016" name="Nat. Commun.">
        <title>Thousands of microbial genomes shed light on interconnected biogeochemical processes in an aquifer system.</title>
        <authorList>
            <person name="Anantharaman K."/>
            <person name="Brown C.T."/>
            <person name="Hug L.A."/>
            <person name="Sharon I."/>
            <person name="Castelle C.J."/>
            <person name="Probst A.J."/>
            <person name="Thomas B.C."/>
            <person name="Singh A."/>
            <person name="Wilkins M.J."/>
            <person name="Karaoz U."/>
            <person name="Brodie E.L."/>
            <person name="Williams K.H."/>
            <person name="Hubbard S.S."/>
            <person name="Banfield J.F."/>
        </authorList>
    </citation>
    <scope>NUCLEOTIDE SEQUENCE [LARGE SCALE GENOMIC DNA]</scope>
</reference>
<dbReference type="GO" id="GO:0008270">
    <property type="term" value="F:zinc ion binding"/>
    <property type="evidence" value="ECO:0007669"/>
    <property type="project" value="UniProtKB-UniRule"/>
</dbReference>
<dbReference type="GO" id="GO:0004521">
    <property type="term" value="F:RNA endonuclease activity"/>
    <property type="evidence" value="ECO:0007669"/>
    <property type="project" value="UniProtKB-UniRule"/>
</dbReference>
<organism evidence="8 9">
    <name type="scientific">Candidatus Ryanbacteria bacterium RIFCSPHIGHO2_02_FULL_45_13b</name>
    <dbReference type="NCBI Taxonomy" id="1802117"/>
    <lineage>
        <taxon>Bacteria</taxon>
        <taxon>Candidatus Ryaniibacteriota</taxon>
    </lineage>
</organism>
<keyword evidence="3 7" id="KW-0479">Metal-binding</keyword>
<dbReference type="Gene3D" id="3.40.390.30">
    <property type="entry name" value="Metalloproteases ('zincins'), catalytic domain"/>
    <property type="match status" value="1"/>
</dbReference>
<dbReference type="EC" id="3.1.-.-" evidence="7"/>
<evidence type="ECO:0000256" key="6">
    <source>
        <dbReference type="ARBA" id="ARBA00022833"/>
    </source>
</evidence>
<dbReference type="GO" id="GO:0004222">
    <property type="term" value="F:metalloendopeptidase activity"/>
    <property type="evidence" value="ECO:0007669"/>
    <property type="project" value="InterPro"/>
</dbReference>
<comment type="function">
    <text evidence="7">Single strand-specific metallo-endoribonuclease involved in late-stage 70S ribosome quality control and in maturation of the 3' terminus of the 16S rRNA.</text>
</comment>
<evidence type="ECO:0000256" key="5">
    <source>
        <dbReference type="ARBA" id="ARBA00022801"/>
    </source>
</evidence>
<feature type="binding site" evidence="7">
    <location>
        <position position="105"/>
    </location>
    <ligand>
        <name>Zn(2+)</name>
        <dbReference type="ChEBI" id="CHEBI:29105"/>
        <note>catalytic</note>
    </ligand>
</feature>
<dbReference type="EMBL" id="MHNN01000005">
    <property type="protein sequence ID" value="OGZ46854.1"/>
    <property type="molecule type" value="Genomic_DNA"/>
</dbReference>
<evidence type="ECO:0000313" key="8">
    <source>
        <dbReference type="EMBL" id="OGZ46854.1"/>
    </source>
</evidence>
<dbReference type="NCBIfam" id="TIGR00043">
    <property type="entry name" value="rRNA maturation RNase YbeY"/>
    <property type="match status" value="1"/>
</dbReference>
<evidence type="ECO:0000313" key="9">
    <source>
        <dbReference type="Proteomes" id="UP000176576"/>
    </source>
</evidence>
<feature type="binding site" evidence="7">
    <location>
        <position position="101"/>
    </location>
    <ligand>
        <name>Zn(2+)</name>
        <dbReference type="ChEBI" id="CHEBI:29105"/>
        <note>catalytic</note>
    </ligand>
</feature>
<dbReference type="Proteomes" id="UP000176576">
    <property type="component" value="Unassembled WGS sequence"/>
</dbReference>
<dbReference type="PANTHER" id="PTHR46986">
    <property type="entry name" value="ENDORIBONUCLEASE YBEY, CHLOROPLASTIC"/>
    <property type="match status" value="1"/>
</dbReference>
<feature type="binding site" evidence="7">
    <location>
        <position position="111"/>
    </location>
    <ligand>
        <name>Zn(2+)</name>
        <dbReference type="ChEBI" id="CHEBI:29105"/>
        <note>catalytic</note>
    </ligand>
</feature>
<dbReference type="GO" id="GO:0006364">
    <property type="term" value="P:rRNA processing"/>
    <property type="evidence" value="ECO:0007669"/>
    <property type="project" value="UniProtKB-UniRule"/>
</dbReference>
<evidence type="ECO:0000256" key="3">
    <source>
        <dbReference type="ARBA" id="ARBA00022723"/>
    </source>
</evidence>